<evidence type="ECO:0000313" key="2">
    <source>
        <dbReference type="Proteomes" id="UP001500067"/>
    </source>
</evidence>
<gene>
    <name evidence="1" type="ORF">GCM10023093_14340</name>
</gene>
<dbReference type="RefSeq" id="WP_345080761.1">
    <property type="nucleotide sequence ID" value="NZ_BAABFA010000009.1"/>
</dbReference>
<reference evidence="2" key="1">
    <citation type="journal article" date="2019" name="Int. J. Syst. Evol. Microbiol.">
        <title>The Global Catalogue of Microorganisms (GCM) 10K type strain sequencing project: providing services to taxonomists for standard genome sequencing and annotation.</title>
        <authorList>
            <consortium name="The Broad Institute Genomics Platform"/>
            <consortium name="The Broad Institute Genome Sequencing Center for Infectious Disease"/>
            <person name="Wu L."/>
            <person name="Ma J."/>
        </authorList>
    </citation>
    <scope>NUCLEOTIDE SEQUENCE [LARGE SCALE GENOMIC DNA]</scope>
    <source>
        <strain evidence="2">JCM 32105</strain>
    </source>
</reference>
<sequence>MEVGLAEISSLRNDRSQQVTDLSDALTHFFADKNCGDGIKMFTIGIICIGPEFTLFKKKEPRVRYTRGKKSMVVHGVPFEIEDSFEYSISIDHDAFVSAPTKLEAQKVIASAIWSSLNVLDRWKRKIPDVDLDLLKLYFYLFFKLNELIE</sequence>
<protein>
    <submittedName>
        <fullName evidence="1">Uncharacterized protein</fullName>
    </submittedName>
</protein>
<accession>A0ABP8NF93</accession>
<comment type="caution">
    <text evidence="1">The sequence shown here is derived from an EMBL/GenBank/DDBJ whole genome shotgun (WGS) entry which is preliminary data.</text>
</comment>
<dbReference type="EMBL" id="BAABFA010000009">
    <property type="protein sequence ID" value="GAA4464298.1"/>
    <property type="molecule type" value="Genomic_DNA"/>
</dbReference>
<organism evidence="1 2">
    <name type="scientific">Nemorincola caseinilytica</name>
    <dbReference type="NCBI Taxonomy" id="2054315"/>
    <lineage>
        <taxon>Bacteria</taxon>
        <taxon>Pseudomonadati</taxon>
        <taxon>Bacteroidota</taxon>
        <taxon>Chitinophagia</taxon>
        <taxon>Chitinophagales</taxon>
        <taxon>Chitinophagaceae</taxon>
        <taxon>Nemorincola</taxon>
    </lineage>
</organism>
<keyword evidence="2" id="KW-1185">Reference proteome</keyword>
<evidence type="ECO:0000313" key="1">
    <source>
        <dbReference type="EMBL" id="GAA4464298.1"/>
    </source>
</evidence>
<name>A0ABP8NF93_9BACT</name>
<dbReference type="Proteomes" id="UP001500067">
    <property type="component" value="Unassembled WGS sequence"/>
</dbReference>
<proteinExistence type="predicted"/>